<sequence>MATEGNVNDASTTNVRMDGEVARHAVEILGWRMNVADSKFKTLEDFTLEETQSIFKKMERRQWAEFEMKEFMTSMECRIMEALSKIETMKAKIKALKEGAEVGGSSLFNRDRDAKVEAFKPPMFKGVQDMQEVHNFLWHLENDINYNQVKYDKNKINTTVLYLSEMVMLWWRRKESAIEKGSCTINT</sequence>
<dbReference type="EMBL" id="RXGB01004216">
    <property type="protein sequence ID" value="TMW90213.1"/>
    <property type="molecule type" value="Genomic_DNA"/>
</dbReference>
<organism evidence="1">
    <name type="scientific">Solanum chilense</name>
    <name type="common">Tomato</name>
    <name type="synonym">Lycopersicon chilense</name>
    <dbReference type="NCBI Taxonomy" id="4083"/>
    <lineage>
        <taxon>Eukaryota</taxon>
        <taxon>Viridiplantae</taxon>
        <taxon>Streptophyta</taxon>
        <taxon>Embryophyta</taxon>
        <taxon>Tracheophyta</taxon>
        <taxon>Spermatophyta</taxon>
        <taxon>Magnoliopsida</taxon>
        <taxon>eudicotyledons</taxon>
        <taxon>Gunneridae</taxon>
        <taxon>Pentapetalae</taxon>
        <taxon>asterids</taxon>
        <taxon>lamiids</taxon>
        <taxon>Solanales</taxon>
        <taxon>Solanaceae</taxon>
        <taxon>Solanoideae</taxon>
        <taxon>Solaneae</taxon>
        <taxon>Solanum</taxon>
        <taxon>Solanum subgen. Lycopersicon</taxon>
    </lineage>
</organism>
<comment type="caution">
    <text evidence="1">The sequence shown here is derived from an EMBL/GenBank/DDBJ whole genome shotgun (WGS) entry which is preliminary data.</text>
</comment>
<accession>A0A6N2BDI5</accession>
<proteinExistence type="predicted"/>
<evidence type="ECO:0008006" key="2">
    <source>
        <dbReference type="Google" id="ProtNLM"/>
    </source>
</evidence>
<gene>
    <name evidence="1" type="ORF">EJD97_016052</name>
</gene>
<evidence type="ECO:0000313" key="1">
    <source>
        <dbReference type="EMBL" id="TMW90213.1"/>
    </source>
</evidence>
<reference evidence="1" key="1">
    <citation type="submission" date="2019-05" db="EMBL/GenBank/DDBJ databases">
        <title>The de novo reference genome and transcriptome assemblies of the wild tomato species Solanum chilense.</title>
        <authorList>
            <person name="Stam R."/>
            <person name="Nosenko T."/>
            <person name="Hoerger A.C."/>
            <person name="Stephan W."/>
            <person name="Seidel M.A."/>
            <person name="Kuhn J.M.M."/>
            <person name="Haberer G."/>
            <person name="Tellier A."/>
        </authorList>
    </citation>
    <scope>NUCLEOTIDE SEQUENCE</scope>
    <source>
        <tissue evidence="1">Mature leaves</tissue>
    </source>
</reference>
<dbReference type="AlphaFoldDB" id="A0A6N2BDI5"/>
<protein>
    <recommendedName>
        <fullName evidence="2">Retrotransposon gag domain-containing protein</fullName>
    </recommendedName>
</protein>
<name>A0A6N2BDI5_SOLCI</name>